<accession>A0A438GX39</accession>
<reference evidence="2 3" key="1">
    <citation type="journal article" date="2018" name="PLoS Genet.">
        <title>Population sequencing reveals clonal diversity and ancestral inbreeding in the grapevine cultivar Chardonnay.</title>
        <authorList>
            <person name="Roach M.J."/>
            <person name="Johnson D.L."/>
            <person name="Bohlmann J."/>
            <person name="van Vuuren H.J."/>
            <person name="Jones S.J."/>
            <person name="Pretorius I.S."/>
            <person name="Schmidt S.A."/>
            <person name="Borneman A.R."/>
        </authorList>
    </citation>
    <scope>NUCLEOTIDE SEQUENCE [LARGE SCALE GENOMIC DNA]</scope>
    <source>
        <strain evidence="3">cv. Chardonnay</strain>
        <tissue evidence="2">Leaf</tissue>
    </source>
</reference>
<evidence type="ECO:0000313" key="2">
    <source>
        <dbReference type="EMBL" id="RVW76772.1"/>
    </source>
</evidence>
<comment type="caution">
    <text evidence="2">The sequence shown here is derived from an EMBL/GenBank/DDBJ whole genome shotgun (WGS) entry which is preliminary data.</text>
</comment>
<dbReference type="AlphaFoldDB" id="A0A438GX39"/>
<protein>
    <submittedName>
        <fullName evidence="2">Uncharacterized protein</fullName>
    </submittedName>
</protein>
<evidence type="ECO:0000313" key="3">
    <source>
        <dbReference type="Proteomes" id="UP000288805"/>
    </source>
</evidence>
<organism evidence="2 3">
    <name type="scientific">Vitis vinifera</name>
    <name type="common">Grape</name>
    <dbReference type="NCBI Taxonomy" id="29760"/>
    <lineage>
        <taxon>Eukaryota</taxon>
        <taxon>Viridiplantae</taxon>
        <taxon>Streptophyta</taxon>
        <taxon>Embryophyta</taxon>
        <taxon>Tracheophyta</taxon>
        <taxon>Spermatophyta</taxon>
        <taxon>Magnoliopsida</taxon>
        <taxon>eudicotyledons</taxon>
        <taxon>Gunneridae</taxon>
        <taxon>Pentapetalae</taxon>
        <taxon>rosids</taxon>
        <taxon>Vitales</taxon>
        <taxon>Vitaceae</taxon>
        <taxon>Viteae</taxon>
        <taxon>Vitis</taxon>
    </lineage>
</organism>
<evidence type="ECO:0000256" key="1">
    <source>
        <dbReference type="SAM" id="MobiDB-lite"/>
    </source>
</evidence>
<proteinExistence type="predicted"/>
<dbReference type="PANTHER" id="PTHR37238">
    <property type="entry name" value="OS05G0532500 PROTEIN"/>
    <property type="match status" value="1"/>
</dbReference>
<gene>
    <name evidence="2" type="ORF">CK203_050509</name>
</gene>
<sequence>MERGESCRETRVWCRLLREMAKNEAKAKSGRKPFRDISNGGKSSKPLKKKVPQNDERALDRLLLVHSDLSTFIHQIDELVVQALNLKTSSAEGWEEIESFTHVLSEMLSSLKPWAPRFQKALSLPSVKSENQLGQSSLSETAGINECETNVVDSPHPSKVESLVSPSPLVSWRGDCTIERGRQLFMLTPLPMPKVLSSKQQGLTKSLFERVSSSTTITLPSLLADSGDTNHEMLEGVAIKPTPSKPSGAVATKTGSTFECGIVSTPIFGKRDGSVLVMTPRLKMSPPRSCVLLEPISESYHQENDKYKIRKSTPFPVGVQNFGGSESPDSSSNEAPENLALKYPELFGIQLNHKIGIGKKEVEESPDWFMSPLKTCVLMDPSNEKSPKSIAPGCPLPRTASVLDQKTHLPSGKENDVQGGCHLTNKSGNQELLGSSLALVESTPLWKEPESTIRMGKRPGENTLKKELWTKFEAASTNGLHLNVSVFEETTEKGFLERLDEAWCDEAGSSAEGLR</sequence>
<feature type="region of interest" description="Disordered" evidence="1">
    <location>
        <begin position="23"/>
        <end position="53"/>
    </location>
</feature>
<dbReference type="EMBL" id="QGNW01000323">
    <property type="protein sequence ID" value="RVW76772.1"/>
    <property type="molecule type" value="Genomic_DNA"/>
</dbReference>
<dbReference type="PANTHER" id="PTHR37238:SF1">
    <property type="entry name" value="OS05G0532500 PROTEIN"/>
    <property type="match status" value="1"/>
</dbReference>
<dbReference type="Proteomes" id="UP000288805">
    <property type="component" value="Unassembled WGS sequence"/>
</dbReference>
<name>A0A438GX39_VITVI</name>